<feature type="region of interest" description="Disordered" evidence="1">
    <location>
        <begin position="496"/>
        <end position="547"/>
    </location>
</feature>
<feature type="region of interest" description="Disordered" evidence="1">
    <location>
        <begin position="1162"/>
        <end position="1212"/>
    </location>
</feature>
<dbReference type="InterPro" id="IPR052994">
    <property type="entry name" value="Tiny_macrocysts_regulators"/>
</dbReference>
<dbReference type="PANTHER" id="PTHR31600">
    <property type="entry name" value="TINY MACROCYSTS PROTEIN B-RELATED"/>
    <property type="match status" value="1"/>
</dbReference>
<feature type="compositionally biased region" description="Low complexity" evidence="1">
    <location>
        <begin position="748"/>
        <end position="764"/>
    </location>
</feature>
<dbReference type="EMBL" id="BRXU01000011">
    <property type="protein sequence ID" value="GLC54610.1"/>
    <property type="molecule type" value="Genomic_DNA"/>
</dbReference>
<gene>
    <name evidence="3" type="primary">PLESTB001465</name>
    <name evidence="3" type="ORF">PLESTB_000887100</name>
</gene>
<feature type="transmembrane region" description="Helical" evidence="2">
    <location>
        <begin position="1497"/>
        <end position="1523"/>
    </location>
</feature>
<feature type="compositionally biased region" description="Polar residues" evidence="1">
    <location>
        <begin position="592"/>
        <end position="606"/>
    </location>
</feature>
<feature type="transmembrane region" description="Helical" evidence="2">
    <location>
        <begin position="831"/>
        <end position="853"/>
    </location>
</feature>
<feature type="transmembrane region" description="Helical" evidence="2">
    <location>
        <begin position="164"/>
        <end position="187"/>
    </location>
</feature>
<sequence>MASYARSLASTSRSSAKYKLERAGGDGSRHGDDILDQRSSFEYGIFGVLFTLRAWAVVGVLNFTWLADLGYGAYLAVLYSMLALLSVNVAMCVWVAWCFKEHKFPVVWPIKILRVFSSLFFQAFDVTSLNLLQLGFSCRFTGPETPHLHFSLFPQYSCMTSPHIVHAIVSGLCLVLFVSIALLLNMAEVEVKPLSRRPLALGHSGADVLSFAIKVEATLYLVLSLALAWLTLKWNSNLVAWMNYLKGGVSATTVWCSAVLMMLVFRFGSDVDPVKTKKWADSMTLLLLAGLAPALCAGALISWAVIRYKTASALKALKNPKKLPLMDTFHSVDEPRDIEVAASQSLVGCMLGELVALPRGASKPEDLLFASTFKKSSLKARSHEARVKVGPVHVVQATHQDGAPLSLEVQVVGKPGPNEIMTAVLKVHQPPMMPTRRLFAPPLPHTAAETGTARSPALLAEAAPVGPRPSDAGAVAPPSSAAVAVTAAAAYGHGLDRPPSVYSLSTPPAAASRASRVDLGSPTMEPPSASQQANQPHTPSDLGRPGLAPSAAAVQLAGRSKLAGMVQSLGEDKAASSERSSGARSKKESGRCQQASASNVEPTTPSPQCVLEECPIECLDVPGKVATGYTPLSEAGLLLVHDLDSGRAFCGGEQDDGKVKQQEKSTGDLADGRILKWVASEGAFFQNSDPYAAACSRHLVNGGDAQPGVGSRASGDNGLLRRSSPAPSPLQRDNKRLDPEPQLLLAKTVVGSRTRRSSSGSSTGDDMQQTVAAAAGDIMDDAGSEAGQSAVSGSPSATGSEYTRGKRVRKLAKIMDSSEVQQVQKRLRIHALMTVAALAVAHIVCFALTVLAVKSQRSAMLQLGNSVLAQQHMQRVMINVRSLDNIATGKWSPNVYTPQDAPAFVNRVGYHAGEAMARIIDILTEHSGASTVKDLLYNSKKAVWDSNGANGSDVYANLTILDFGTRFYIMAKNIEQYHDSWVKSVTRIANTAPGQFLLKSGPDFFGEFRKVMDALLHNLVNSTRLVENQQIIFLVVEGAALSFVAACYLAYLLRAVAAQRYKLYGTFLVIPLGLTRALASQNTNLNLEGDDDTDDDEDEDQQAAQTPAAAVAQLPFGADDDNAVGQKLTRRAKLRVQEAEAPSVPVAAAAPDAVAAAWEGSGKPLTNRRRGGPHLATATGTNLTSDDLRVSRGGEDNSGHRRSRRHSTLSSGDLAEYDRPGCWGWLGTWRQRFWRALVRRLLRRRTSTIHPFPQHALMAGGGSASFSEHGGGKRRLVLDSNETIIMLLPFIVWSVLVITIYSVAVVKLRGIDDVVALHSVTNFMAARTTRSVFFSQELVSVDSPAQLPAKRAVLLAAIKLVRDAWFTLQLGADAYLSAGNDVERFPLVTKGLVTSSPELLKMLYDTGTCHRTGEHLPCPGSNYRFFTILYTSLASIAQQHMMSLKSLATNTSMIPPGLQNDNFDFIYNVGYVDLVDGALTLKEAYSDTIMAKFDVILLLHIALFLLFWFIIAGFLVFQLYPLLRRISEERRRVAELMSQLPLELDVERLVGRALMLAAANTSSSAGAADASVHEKTDLDGTSRWKAIIRAGSSMNAKAASMDGSYSVRKKG</sequence>
<protein>
    <submittedName>
        <fullName evidence="3">Uncharacterized protein</fullName>
    </submittedName>
</protein>
<dbReference type="Proteomes" id="UP001165080">
    <property type="component" value="Unassembled WGS sequence"/>
</dbReference>
<name>A0A9W6BMR9_9CHLO</name>
<evidence type="ECO:0000256" key="1">
    <source>
        <dbReference type="SAM" id="MobiDB-lite"/>
    </source>
</evidence>
<proteinExistence type="predicted"/>
<feature type="region of interest" description="Disordered" evidence="1">
    <location>
        <begin position="705"/>
        <end position="767"/>
    </location>
</feature>
<feature type="compositionally biased region" description="Polar residues" evidence="1">
    <location>
        <begin position="786"/>
        <end position="801"/>
    </location>
</feature>
<keyword evidence="2" id="KW-0812">Transmembrane</keyword>
<feature type="transmembrane region" description="Helical" evidence="2">
    <location>
        <begin position="285"/>
        <end position="306"/>
    </location>
</feature>
<feature type="compositionally biased region" description="Acidic residues" evidence="1">
    <location>
        <begin position="1088"/>
        <end position="1101"/>
    </location>
</feature>
<feature type="transmembrane region" description="Helical" evidence="2">
    <location>
        <begin position="1283"/>
        <end position="1304"/>
    </location>
</feature>
<evidence type="ECO:0000313" key="4">
    <source>
        <dbReference type="Proteomes" id="UP001165080"/>
    </source>
</evidence>
<evidence type="ECO:0000313" key="3">
    <source>
        <dbReference type="EMBL" id="GLC54610.1"/>
    </source>
</evidence>
<keyword evidence="2" id="KW-1133">Transmembrane helix</keyword>
<feature type="transmembrane region" description="Helical" evidence="2">
    <location>
        <begin position="1031"/>
        <end position="1051"/>
    </location>
</feature>
<keyword evidence="4" id="KW-1185">Reference proteome</keyword>
<evidence type="ECO:0000256" key="2">
    <source>
        <dbReference type="SAM" id="Phobius"/>
    </source>
</evidence>
<feature type="region of interest" description="Disordered" evidence="1">
    <location>
        <begin position="782"/>
        <end position="805"/>
    </location>
</feature>
<feature type="transmembrane region" description="Helical" evidence="2">
    <location>
        <begin position="208"/>
        <end position="232"/>
    </location>
</feature>
<accession>A0A9W6BMR9</accession>
<feature type="compositionally biased region" description="Basic and acidic residues" evidence="1">
    <location>
        <begin position="1186"/>
        <end position="1199"/>
    </location>
</feature>
<comment type="caution">
    <text evidence="3">The sequence shown here is derived from an EMBL/GenBank/DDBJ whole genome shotgun (WGS) entry which is preliminary data.</text>
</comment>
<dbReference type="PANTHER" id="PTHR31600:SF2">
    <property type="entry name" value="GAMETE ENRICHED GENE 10 PROTEIN-RELATED"/>
    <property type="match status" value="1"/>
</dbReference>
<organism evidence="3 4">
    <name type="scientific">Pleodorina starrii</name>
    <dbReference type="NCBI Taxonomy" id="330485"/>
    <lineage>
        <taxon>Eukaryota</taxon>
        <taxon>Viridiplantae</taxon>
        <taxon>Chlorophyta</taxon>
        <taxon>core chlorophytes</taxon>
        <taxon>Chlorophyceae</taxon>
        <taxon>CS clade</taxon>
        <taxon>Chlamydomonadales</taxon>
        <taxon>Volvocaceae</taxon>
        <taxon>Pleodorina</taxon>
    </lineage>
</organism>
<feature type="region of interest" description="Disordered" evidence="1">
    <location>
        <begin position="1085"/>
        <end position="1108"/>
    </location>
</feature>
<keyword evidence="2" id="KW-0472">Membrane</keyword>
<feature type="transmembrane region" description="Helical" evidence="2">
    <location>
        <begin position="43"/>
        <end position="67"/>
    </location>
</feature>
<feature type="transmembrane region" description="Helical" evidence="2">
    <location>
        <begin position="73"/>
        <end position="99"/>
    </location>
</feature>
<feature type="compositionally biased region" description="Polar residues" evidence="1">
    <location>
        <begin position="528"/>
        <end position="538"/>
    </location>
</feature>
<feature type="transmembrane region" description="Helical" evidence="2">
    <location>
        <begin position="244"/>
        <end position="265"/>
    </location>
</feature>
<reference evidence="3 4" key="1">
    <citation type="journal article" date="2023" name="Commun. Biol.">
        <title>Reorganization of the ancestral sex-determining regions during the evolution of trioecy in Pleodorina starrii.</title>
        <authorList>
            <person name="Takahashi K."/>
            <person name="Suzuki S."/>
            <person name="Kawai-Toyooka H."/>
            <person name="Yamamoto K."/>
            <person name="Hamaji T."/>
            <person name="Ootsuki R."/>
            <person name="Yamaguchi H."/>
            <person name="Kawachi M."/>
            <person name="Higashiyama T."/>
            <person name="Nozaki H."/>
        </authorList>
    </citation>
    <scope>NUCLEOTIDE SEQUENCE [LARGE SCALE GENOMIC DNA]</scope>
    <source>
        <strain evidence="3 4">NIES-4479</strain>
    </source>
</reference>
<feature type="transmembrane region" description="Helical" evidence="2">
    <location>
        <begin position="106"/>
        <end position="124"/>
    </location>
</feature>
<feature type="region of interest" description="Disordered" evidence="1">
    <location>
        <begin position="568"/>
        <end position="606"/>
    </location>
</feature>